<dbReference type="Proteomes" id="UP000069272">
    <property type="component" value="Chromosome 2L"/>
</dbReference>
<evidence type="ECO:0000256" key="1">
    <source>
        <dbReference type="SAM" id="MobiDB-lite"/>
    </source>
</evidence>
<organism evidence="3 4">
    <name type="scientific">Anopheles albimanus</name>
    <name type="common">New world malaria mosquito</name>
    <dbReference type="NCBI Taxonomy" id="7167"/>
    <lineage>
        <taxon>Eukaryota</taxon>
        <taxon>Metazoa</taxon>
        <taxon>Ecdysozoa</taxon>
        <taxon>Arthropoda</taxon>
        <taxon>Hexapoda</taxon>
        <taxon>Insecta</taxon>
        <taxon>Pterygota</taxon>
        <taxon>Neoptera</taxon>
        <taxon>Endopterygota</taxon>
        <taxon>Diptera</taxon>
        <taxon>Nematocera</taxon>
        <taxon>Culicoidea</taxon>
        <taxon>Culicidae</taxon>
        <taxon>Anophelinae</taxon>
        <taxon>Anopheles</taxon>
    </lineage>
</organism>
<feature type="chain" id="PRO_5043478456" description="Cuticular protein (putative)" evidence="2">
    <location>
        <begin position="17"/>
        <end position="386"/>
    </location>
</feature>
<dbReference type="OrthoDB" id="7485587at2759"/>
<dbReference type="PROSITE" id="PS51257">
    <property type="entry name" value="PROKAR_LIPOPROTEIN"/>
    <property type="match status" value="1"/>
</dbReference>
<dbReference type="PANTHER" id="PTHR47771:SF3">
    <property type="entry name" value="LD27203P"/>
    <property type="match status" value="1"/>
</dbReference>
<evidence type="ECO:0000313" key="3">
    <source>
        <dbReference type="EnsemblMetazoa" id="AALB001828-PA"/>
    </source>
</evidence>
<feature type="region of interest" description="Disordered" evidence="1">
    <location>
        <begin position="337"/>
        <end position="386"/>
    </location>
</feature>
<feature type="signal peptide" evidence="2">
    <location>
        <begin position="1"/>
        <end position="16"/>
    </location>
</feature>
<dbReference type="PANTHER" id="PTHR47771">
    <property type="entry name" value="LD27203P-RELATED"/>
    <property type="match status" value="1"/>
</dbReference>
<name>A0A182F5T3_ANOAL</name>
<evidence type="ECO:0000313" key="4">
    <source>
        <dbReference type="Proteomes" id="UP000069272"/>
    </source>
</evidence>
<evidence type="ECO:0008006" key="5">
    <source>
        <dbReference type="Google" id="ProtNLM"/>
    </source>
</evidence>
<keyword evidence="2" id="KW-0732">Signal</keyword>
<dbReference type="RefSeq" id="XP_035773388.1">
    <property type="nucleotide sequence ID" value="XM_035917495.1"/>
</dbReference>
<feature type="region of interest" description="Disordered" evidence="1">
    <location>
        <begin position="266"/>
        <end position="310"/>
    </location>
</feature>
<dbReference type="VEuPathDB" id="VectorBase:AALB001828"/>
<dbReference type="KEGG" id="aali:118456595"/>
<dbReference type="AlphaFoldDB" id="A0A182F5T3"/>
<reference evidence="3 4" key="1">
    <citation type="journal article" date="2017" name="G3 (Bethesda)">
        <title>The Physical Genome Mapping of Anopheles albimanus Corrected Scaffold Misassemblies and Identified Interarm Rearrangements in Genus Anopheles.</title>
        <authorList>
            <person name="Artemov G.N."/>
            <person name="Peery A.N."/>
            <person name="Jiang X."/>
            <person name="Tu Z."/>
            <person name="Stegniy V.N."/>
            <person name="Sharakhova M.V."/>
            <person name="Sharakhov I.V."/>
        </authorList>
    </citation>
    <scope>NUCLEOTIDE SEQUENCE [LARGE SCALE GENOMIC DNA]</scope>
    <source>
        <strain evidence="3 4">ALBI9_A</strain>
    </source>
</reference>
<dbReference type="EnsemblMetazoa" id="AALB001828-RA">
    <property type="protein sequence ID" value="AALB001828-PA"/>
    <property type="gene ID" value="AALB001828"/>
</dbReference>
<feature type="compositionally biased region" description="Basic and acidic residues" evidence="1">
    <location>
        <begin position="337"/>
        <end position="355"/>
    </location>
</feature>
<proteinExistence type="predicted"/>
<accession>A0A182F5T3</accession>
<dbReference type="GeneID" id="118456595"/>
<protein>
    <recommendedName>
        <fullName evidence="5">Cuticular protein (putative)</fullName>
    </recommendedName>
</protein>
<sequence length="386" mass="44048">MKTFIVVSVLLAVAACASLDKAATTSKDAAKEEQKAKTHGKRGLIDYGYGYAKEPELQGGFKPSFGYDIASVEEPHYPTHKSFNHHLPNYHQNQYAALYYKEPSSSGTFSWKDEKHTVITKKVPVHIDRPVPYPVEVVKKVPVYIEKQVAVHVDRPVPYPVKVPVEVEKKVPVYVEKKVHVDRPVPYPVKVKVPVYHKVEVEVPKPYPVHIPKPYPVYIEKEVVKHVDRPVPYEVEKKVHVPVIHRVEIEKPYPVYVDRPVLVEKAESHEHSHEQSHEQLQEPHSHEHSHELQHSSQEQSHELHSHEQEHAAVHHNIRPVGIKATDFISEPIHVHAEHEQHYGEESQKIERKVEQEQQQSGSEAATLDHPASASSDKKSSDSESSQ</sequence>
<dbReference type="VEuPathDB" id="VectorBase:AALB20_026074"/>
<dbReference type="STRING" id="7167.A0A182F5T3"/>
<feature type="compositionally biased region" description="Basic and acidic residues" evidence="1">
    <location>
        <begin position="375"/>
        <end position="386"/>
    </location>
</feature>
<keyword evidence="4" id="KW-1185">Reference proteome</keyword>
<reference evidence="3" key="2">
    <citation type="submission" date="2022-08" db="UniProtKB">
        <authorList>
            <consortium name="EnsemblMetazoa"/>
        </authorList>
    </citation>
    <scope>IDENTIFICATION</scope>
    <source>
        <strain evidence="3">STECLA/ALBI9_A</strain>
    </source>
</reference>
<evidence type="ECO:0000256" key="2">
    <source>
        <dbReference type="SAM" id="SignalP"/>
    </source>
</evidence>